<dbReference type="SUPFAM" id="SSF53474">
    <property type="entry name" value="alpha/beta-Hydrolases"/>
    <property type="match status" value="1"/>
</dbReference>
<proteinExistence type="predicted"/>
<evidence type="ECO:0000313" key="2">
    <source>
        <dbReference type="Proteomes" id="UP000825379"/>
    </source>
</evidence>
<accession>A0AAD1KS88</accession>
<evidence type="ECO:0000313" key="1">
    <source>
        <dbReference type="EMBL" id="BCZ86021.1"/>
    </source>
</evidence>
<sequence length="102" mass="11508">MLRRLLPFLALLGGALAPLFGNLMAMPFLPLFLGEEAREKAEALGRAMRRYWTGFAKDGEPKGWPRWPLYREGRLLRLDVPLGLLPDPYEERCGALEALGLL</sequence>
<dbReference type="Gene3D" id="3.40.50.1820">
    <property type="entry name" value="alpha/beta hydrolase"/>
    <property type="match status" value="1"/>
</dbReference>
<dbReference type="InterPro" id="IPR029058">
    <property type="entry name" value="AB_hydrolase_fold"/>
</dbReference>
<dbReference type="Proteomes" id="UP000825379">
    <property type="component" value="Chromosome"/>
</dbReference>
<dbReference type="AlphaFoldDB" id="A0AAD1KS88"/>
<organism evidence="1 2">
    <name type="scientific">Thermus thermophilus</name>
    <dbReference type="NCBI Taxonomy" id="274"/>
    <lineage>
        <taxon>Bacteria</taxon>
        <taxon>Thermotogati</taxon>
        <taxon>Deinococcota</taxon>
        <taxon>Deinococci</taxon>
        <taxon>Thermales</taxon>
        <taxon>Thermaceae</taxon>
        <taxon>Thermus</taxon>
    </lineage>
</organism>
<gene>
    <name evidence="1" type="ORF">TthAA11_02030</name>
</gene>
<reference evidence="1" key="1">
    <citation type="submission" date="2021-07" db="EMBL/GenBank/DDBJ databases">
        <title>Complete genome sequences of four Thermus thermophilus strains isolated from Arima Hot Spring in Japan.</title>
        <authorList>
            <person name="Tomariguchi N."/>
            <person name="Ueno Y."/>
            <person name="Miyazaki K."/>
        </authorList>
    </citation>
    <scope>NUCLEOTIDE SEQUENCE</scope>
    <source>
        <strain evidence="1">AA1-1</strain>
    </source>
</reference>
<protein>
    <submittedName>
        <fullName evidence="1">Uncharacterized protein</fullName>
    </submittedName>
</protein>
<dbReference type="EMBL" id="AP024926">
    <property type="protein sequence ID" value="BCZ86021.1"/>
    <property type="molecule type" value="Genomic_DNA"/>
</dbReference>
<name>A0AAD1KS88_THETH</name>